<name>A0A1Y2JRP8_BRAJP</name>
<evidence type="ECO:0000256" key="1">
    <source>
        <dbReference type="SAM" id="SignalP"/>
    </source>
</evidence>
<organism evidence="2 3">
    <name type="scientific">Bradyrhizobium japonicum</name>
    <dbReference type="NCBI Taxonomy" id="375"/>
    <lineage>
        <taxon>Bacteria</taxon>
        <taxon>Pseudomonadati</taxon>
        <taxon>Pseudomonadota</taxon>
        <taxon>Alphaproteobacteria</taxon>
        <taxon>Hyphomicrobiales</taxon>
        <taxon>Nitrobacteraceae</taxon>
        <taxon>Bradyrhizobium</taxon>
    </lineage>
</organism>
<dbReference type="Proteomes" id="UP000193335">
    <property type="component" value="Unassembled WGS sequence"/>
</dbReference>
<keyword evidence="1" id="KW-0732">Signal</keyword>
<accession>A0A1Y2JRP8</accession>
<sequence>MCKSTLRLFGSMLTSIIWALHLGQAGRANGAGGMGRANLAAHRCSNFLSRSAGIVLMIRTPGFAILPRC</sequence>
<evidence type="ECO:0000313" key="3">
    <source>
        <dbReference type="Proteomes" id="UP000193335"/>
    </source>
</evidence>
<feature type="chain" id="PRO_5012914891" description="Secreted protein" evidence="1">
    <location>
        <begin position="20"/>
        <end position="69"/>
    </location>
</feature>
<comment type="caution">
    <text evidence="2">The sequence shown here is derived from an EMBL/GenBank/DDBJ whole genome shotgun (WGS) entry which is preliminary data.</text>
</comment>
<feature type="signal peptide" evidence="1">
    <location>
        <begin position="1"/>
        <end position="19"/>
    </location>
</feature>
<protein>
    <recommendedName>
        <fullName evidence="4">Secreted protein</fullName>
    </recommendedName>
</protein>
<evidence type="ECO:0008006" key="4">
    <source>
        <dbReference type="Google" id="ProtNLM"/>
    </source>
</evidence>
<gene>
    <name evidence="2" type="ORF">BSZ19_18970</name>
</gene>
<reference evidence="2 3" key="1">
    <citation type="submission" date="2017-03" db="EMBL/GenBank/DDBJ databases">
        <title>Whole genome sequences of fourteen strains of Bradyrhizobium canariense and one strain of Bradyrhizobium japonicum isolated from Lupinus (Papilionoideae: Genisteae) species in Algeria.</title>
        <authorList>
            <person name="Crovadore J."/>
            <person name="Chekireb D."/>
            <person name="Brachmann A."/>
            <person name="Chablais R."/>
            <person name="Cochard B."/>
            <person name="Lefort F."/>
        </authorList>
    </citation>
    <scope>NUCLEOTIDE SEQUENCE [LARGE SCALE GENOMIC DNA]</scope>
    <source>
        <strain evidence="2 3">UBMA197</strain>
    </source>
</reference>
<evidence type="ECO:0000313" key="2">
    <source>
        <dbReference type="EMBL" id="OSJ32383.1"/>
    </source>
</evidence>
<proteinExistence type="predicted"/>
<dbReference type="EMBL" id="NAFL01000249">
    <property type="protein sequence ID" value="OSJ32383.1"/>
    <property type="molecule type" value="Genomic_DNA"/>
</dbReference>
<dbReference type="AlphaFoldDB" id="A0A1Y2JRP8"/>